<gene>
    <name evidence="7" type="primary">ispB</name>
</gene>
<keyword evidence="3 6" id="KW-0808">Transferase</keyword>
<evidence type="ECO:0000256" key="2">
    <source>
        <dbReference type="ARBA" id="ARBA00006706"/>
    </source>
</evidence>
<dbReference type="SUPFAM" id="SSF48576">
    <property type="entry name" value="Terpenoid synthases"/>
    <property type="match status" value="1"/>
</dbReference>
<dbReference type="Gene3D" id="1.10.600.10">
    <property type="entry name" value="Farnesyl Diphosphate Synthase"/>
    <property type="match status" value="1"/>
</dbReference>
<dbReference type="GO" id="GO:0008299">
    <property type="term" value="P:isoprenoid biosynthetic process"/>
    <property type="evidence" value="ECO:0007669"/>
    <property type="project" value="InterPro"/>
</dbReference>
<reference evidence="7" key="1">
    <citation type="journal article" date="2014" name="Genome Biol. Evol.">
        <title>Pangenome evidence for extensive interdomain horizontal transfer affecting lineage core and shell genes in uncultured planktonic thaumarchaeota and euryarchaeota.</title>
        <authorList>
            <person name="Deschamps P."/>
            <person name="Zivanovic Y."/>
            <person name="Moreira D."/>
            <person name="Rodriguez-Valera F."/>
            <person name="Lopez-Garcia P."/>
        </authorList>
    </citation>
    <scope>NUCLEOTIDE SEQUENCE</scope>
</reference>
<dbReference type="InterPro" id="IPR000092">
    <property type="entry name" value="Polyprenyl_synt"/>
</dbReference>
<organism evidence="7">
    <name type="scientific">uncultured marine group II/III euryarchaeote AD1000_12_B08</name>
    <dbReference type="NCBI Taxonomy" id="1457724"/>
    <lineage>
        <taxon>Archaea</taxon>
        <taxon>Methanobacteriati</taxon>
        <taxon>Methanobacteriota</taxon>
        <taxon>environmental samples</taxon>
    </lineage>
</organism>
<dbReference type="GO" id="GO:0046872">
    <property type="term" value="F:metal ion binding"/>
    <property type="evidence" value="ECO:0007669"/>
    <property type="project" value="UniProtKB-KW"/>
</dbReference>
<dbReference type="Pfam" id="PF00348">
    <property type="entry name" value="polyprenyl_synt"/>
    <property type="match status" value="1"/>
</dbReference>
<proteinExistence type="inferred from homology"/>
<sequence length="326" mass="35921">MQSAENHIAFIEDVRDRFESALLAHVENASKGENAEIMALAREVLMAGGKRWRPILLLLSYQLAGGKDESEAMPLALAFEMIHTATLVHDDINDGAKFRRNVPTLHERYDTARALIAGDYLFVEGFGLGGRYEEQIVRLISGYCAQIASAELMQLRHVGNLATTPEDYYEIISGKTAGPFAAGCTAAALVAGSSPELADILGQFGLELGLAFQIVDDLLDLEGDERMGKPRGTDVIEGKMTLPLIHSLTLSHGDDRRRLADVISGFHDGLWDELTELLNRAGSFGYAQTLTNNHLERAIDALLQFPKCEARDALEWLTKQVMDRHE</sequence>
<dbReference type="CDD" id="cd00685">
    <property type="entry name" value="Trans_IPPS_HT"/>
    <property type="match status" value="1"/>
</dbReference>
<dbReference type="PANTHER" id="PTHR12001:SF69">
    <property type="entry name" value="ALL TRANS-POLYPRENYL-DIPHOSPHATE SYNTHASE PDSS1"/>
    <property type="match status" value="1"/>
</dbReference>
<dbReference type="InterPro" id="IPR008949">
    <property type="entry name" value="Isoprenoid_synthase_dom_sf"/>
</dbReference>
<dbReference type="GO" id="GO:0106350">
    <property type="term" value="F:all-trans-octaprenyl-diphosphate synthase activity"/>
    <property type="evidence" value="ECO:0007669"/>
    <property type="project" value="UniProtKB-EC"/>
</dbReference>
<evidence type="ECO:0000313" key="7">
    <source>
        <dbReference type="EMBL" id="AIE91506.1"/>
    </source>
</evidence>
<name>A0A075FPS1_9EURY</name>
<evidence type="ECO:0000256" key="5">
    <source>
        <dbReference type="ARBA" id="ARBA00022842"/>
    </source>
</evidence>
<dbReference type="SFLD" id="SFLDS00005">
    <property type="entry name" value="Isoprenoid_Synthase_Type_I"/>
    <property type="match status" value="1"/>
</dbReference>
<dbReference type="EMBL" id="KF900340">
    <property type="protein sequence ID" value="AIE91506.1"/>
    <property type="molecule type" value="Genomic_DNA"/>
</dbReference>
<protein>
    <submittedName>
        <fullName evidence="7">Octaprenyl-diphosphate synthase (IspB)</fullName>
        <ecNumber evidence="7">2.5.1.90</ecNumber>
    </submittedName>
</protein>
<keyword evidence="4" id="KW-0479">Metal-binding</keyword>
<accession>A0A075FPS1</accession>
<evidence type="ECO:0000256" key="3">
    <source>
        <dbReference type="ARBA" id="ARBA00022679"/>
    </source>
</evidence>
<dbReference type="EC" id="2.5.1.90" evidence="7"/>
<evidence type="ECO:0000256" key="1">
    <source>
        <dbReference type="ARBA" id="ARBA00001946"/>
    </source>
</evidence>
<comment type="cofactor">
    <cofactor evidence="1">
        <name>Mg(2+)</name>
        <dbReference type="ChEBI" id="CHEBI:18420"/>
    </cofactor>
</comment>
<dbReference type="PANTHER" id="PTHR12001">
    <property type="entry name" value="GERANYLGERANYL PYROPHOSPHATE SYNTHASE"/>
    <property type="match status" value="1"/>
</dbReference>
<dbReference type="InterPro" id="IPR033749">
    <property type="entry name" value="Polyprenyl_synt_CS"/>
</dbReference>
<dbReference type="AlphaFoldDB" id="A0A075FPS1"/>
<evidence type="ECO:0000256" key="6">
    <source>
        <dbReference type="RuleBase" id="RU004466"/>
    </source>
</evidence>
<keyword evidence="5" id="KW-0460">Magnesium</keyword>
<dbReference type="PROSITE" id="PS00444">
    <property type="entry name" value="POLYPRENYL_SYNTHASE_2"/>
    <property type="match status" value="1"/>
</dbReference>
<comment type="similarity">
    <text evidence="2 6">Belongs to the FPP/GGPP synthase family.</text>
</comment>
<evidence type="ECO:0000256" key="4">
    <source>
        <dbReference type="ARBA" id="ARBA00022723"/>
    </source>
</evidence>